<dbReference type="GO" id="GO:0061603">
    <property type="term" value="F:molybdenum cofactor guanylyltransferase activity"/>
    <property type="evidence" value="ECO:0007669"/>
    <property type="project" value="UniProtKB-EC"/>
</dbReference>
<evidence type="ECO:0000256" key="8">
    <source>
        <dbReference type="HAMAP-Rule" id="MF_00316"/>
    </source>
</evidence>
<keyword evidence="6 8" id="KW-0342">GTP-binding</keyword>
<gene>
    <name evidence="8" type="primary">mobA</name>
    <name evidence="10" type="ORF">DLJ74_11995</name>
</gene>
<feature type="binding site" evidence="8">
    <location>
        <position position="21"/>
    </location>
    <ligand>
        <name>GTP</name>
        <dbReference type="ChEBI" id="CHEBI:37565"/>
    </ligand>
</feature>
<feature type="binding site" evidence="8">
    <location>
        <position position="100"/>
    </location>
    <ligand>
        <name>Mg(2+)</name>
        <dbReference type="ChEBI" id="CHEBI:18420"/>
    </ligand>
</feature>
<dbReference type="CDD" id="cd02503">
    <property type="entry name" value="MobA"/>
    <property type="match status" value="1"/>
</dbReference>
<evidence type="ECO:0000256" key="7">
    <source>
        <dbReference type="ARBA" id="ARBA00023150"/>
    </source>
</evidence>
<dbReference type="EC" id="2.7.7.77" evidence="8"/>
<dbReference type="PANTHER" id="PTHR19136:SF81">
    <property type="entry name" value="MOLYBDENUM COFACTOR GUANYLYLTRANSFERASE"/>
    <property type="match status" value="1"/>
</dbReference>
<evidence type="ECO:0000256" key="5">
    <source>
        <dbReference type="ARBA" id="ARBA00022842"/>
    </source>
</evidence>
<organism evidence="10 11">
    <name type="scientific">Gracilibacillus dipsosauri</name>
    <dbReference type="NCBI Taxonomy" id="178340"/>
    <lineage>
        <taxon>Bacteria</taxon>
        <taxon>Bacillati</taxon>
        <taxon>Bacillota</taxon>
        <taxon>Bacilli</taxon>
        <taxon>Bacillales</taxon>
        <taxon>Bacillaceae</taxon>
        <taxon>Gracilibacillus</taxon>
    </lineage>
</organism>
<evidence type="ECO:0000256" key="3">
    <source>
        <dbReference type="ARBA" id="ARBA00022723"/>
    </source>
</evidence>
<dbReference type="GO" id="GO:0046872">
    <property type="term" value="F:metal ion binding"/>
    <property type="evidence" value="ECO:0007669"/>
    <property type="project" value="UniProtKB-KW"/>
</dbReference>
<evidence type="ECO:0000313" key="10">
    <source>
        <dbReference type="EMBL" id="PWU68146.1"/>
    </source>
</evidence>
<comment type="subcellular location">
    <subcellularLocation>
        <location evidence="8">Cytoplasm</location>
    </subcellularLocation>
</comment>
<keyword evidence="2 8" id="KW-0808">Transferase</keyword>
<dbReference type="GO" id="GO:0005737">
    <property type="term" value="C:cytoplasm"/>
    <property type="evidence" value="ECO:0007669"/>
    <property type="project" value="UniProtKB-SubCell"/>
</dbReference>
<proteinExistence type="inferred from homology"/>
<comment type="catalytic activity">
    <reaction evidence="8">
        <text>Mo-molybdopterin + GTP + H(+) = Mo-molybdopterin guanine dinucleotide + diphosphate</text>
        <dbReference type="Rhea" id="RHEA:34243"/>
        <dbReference type="ChEBI" id="CHEBI:15378"/>
        <dbReference type="ChEBI" id="CHEBI:33019"/>
        <dbReference type="ChEBI" id="CHEBI:37565"/>
        <dbReference type="ChEBI" id="CHEBI:71302"/>
        <dbReference type="ChEBI" id="CHEBI:71310"/>
        <dbReference type="EC" id="2.7.7.77"/>
    </reaction>
</comment>
<reference evidence="10 11" key="1">
    <citation type="submission" date="2018-05" db="EMBL/GenBank/DDBJ databases">
        <title>Genomic analysis of Gracilibacillus dipsosauri DD1 reveals novel features of a salt-tolerant amylase.</title>
        <authorList>
            <person name="Deutch C.E."/>
            <person name="Yang S."/>
        </authorList>
    </citation>
    <scope>NUCLEOTIDE SEQUENCE [LARGE SCALE GENOMIC DNA]</scope>
    <source>
        <strain evidence="10 11">DD1</strain>
    </source>
</reference>
<dbReference type="GO" id="GO:0005525">
    <property type="term" value="F:GTP binding"/>
    <property type="evidence" value="ECO:0007669"/>
    <property type="project" value="UniProtKB-UniRule"/>
</dbReference>
<comment type="similarity">
    <text evidence="8">Belongs to the MobA family.</text>
</comment>
<evidence type="ECO:0000256" key="4">
    <source>
        <dbReference type="ARBA" id="ARBA00022741"/>
    </source>
</evidence>
<keyword evidence="10" id="KW-0548">Nucleotidyltransferase</keyword>
<evidence type="ECO:0000256" key="1">
    <source>
        <dbReference type="ARBA" id="ARBA00022490"/>
    </source>
</evidence>
<comment type="caution">
    <text evidence="10">The sequence shown here is derived from an EMBL/GenBank/DDBJ whole genome shotgun (WGS) entry which is preliminary data.</text>
</comment>
<dbReference type="AlphaFoldDB" id="A0A317KXT9"/>
<dbReference type="InterPro" id="IPR013482">
    <property type="entry name" value="Molybde_CF_guanTrfase"/>
</dbReference>
<dbReference type="RefSeq" id="WP_109984650.1">
    <property type="nucleotide sequence ID" value="NZ_JAJUIE010000020.1"/>
</dbReference>
<evidence type="ECO:0000256" key="6">
    <source>
        <dbReference type="ARBA" id="ARBA00023134"/>
    </source>
</evidence>
<comment type="caution">
    <text evidence="8">Lacks conserved residue(s) required for the propagation of feature annotation.</text>
</comment>
<sequence length="203" mass="23330">MDTIIGIVLAGGKSRRFGSPKAFAELNGVPFYCYPVQILSRLCSSVYVVARQQDFDRFNLRKKELLMEDHPDFLGEGPLAGLYTVMNQKTSNWYVVLPIDTPFIHLAHVAKLIEESDGQYQAIIPIVNGVNQPLIALYHHSVKNLIMMQLQRKQRSMKALLEKLHVKYVHFPEADSFHFININDHKEWKKIQQASRGVINDRL</sequence>
<keyword evidence="3 8" id="KW-0479">Metal-binding</keyword>
<name>A0A317KXT9_9BACI</name>
<dbReference type="InterPro" id="IPR025877">
    <property type="entry name" value="MobA-like_NTP_Trfase"/>
</dbReference>
<keyword evidence="7 8" id="KW-0501">Molybdenum cofactor biosynthesis</keyword>
<evidence type="ECO:0000256" key="2">
    <source>
        <dbReference type="ARBA" id="ARBA00022679"/>
    </source>
</evidence>
<protein>
    <recommendedName>
        <fullName evidence="8">Probable molybdenum cofactor guanylyltransferase</fullName>
        <shortName evidence="8">MoCo guanylyltransferase</shortName>
        <ecNumber evidence="8">2.7.7.77</ecNumber>
    </recommendedName>
    <alternativeName>
        <fullName evidence="8">GTP:molybdopterin guanylyltransferase</fullName>
    </alternativeName>
    <alternativeName>
        <fullName evidence="8">Mo-MPT guanylyltransferase</fullName>
    </alternativeName>
    <alternativeName>
        <fullName evidence="8">Molybdopterin guanylyltransferase</fullName>
    </alternativeName>
    <alternativeName>
        <fullName evidence="8">Molybdopterin-guanine dinucleotide synthase</fullName>
        <shortName evidence="8">MGD synthase</shortName>
    </alternativeName>
</protein>
<keyword evidence="11" id="KW-1185">Reference proteome</keyword>
<accession>A0A317KXT9</accession>
<comment type="domain">
    <text evidence="8">The N-terminal domain determines nucleotide recognition and specific binding, while the C-terminal domain determines the specific binding to the target protein.</text>
</comment>
<dbReference type="OrthoDB" id="9788394at2"/>
<dbReference type="EMBL" id="QGTD01000009">
    <property type="protein sequence ID" value="PWU68146.1"/>
    <property type="molecule type" value="Genomic_DNA"/>
</dbReference>
<dbReference type="Proteomes" id="UP000245624">
    <property type="component" value="Unassembled WGS sequence"/>
</dbReference>
<dbReference type="InterPro" id="IPR029044">
    <property type="entry name" value="Nucleotide-diphossugar_trans"/>
</dbReference>
<keyword evidence="4 8" id="KW-0547">Nucleotide-binding</keyword>
<feature type="binding site" evidence="8">
    <location>
        <begin position="9"/>
        <end position="11"/>
    </location>
    <ligand>
        <name>GTP</name>
        <dbReference type="ChEBI" id="CHEBI:37565"/>
    </ligand>
</feature>
<dbReference type="Gene3D" id="3.90.550.10">
    <property type="entry name" value="Spore Coat Polysaccharide Biosynthesis Protein SpsA, Chain A"/>
    <property type="match status" value="1"/>
</dbReference>
<keyword evidence="1 8" id="KW-0963">Cytoplasm</keyword>
<keyword evidence="5 8" id="KW-0460">Magnesium</keyword>
<dbReference type="PANTHER" id="PTHR19136">
    <property type="entry name" value="MOLYBDENUM COFACTOR GUANYLYLTRANSFERASE"/>
    <property type="match status" value="1"/>
</dbReference>
<evidence type="ECO:0000259" key="9">
    <source>
        <dbReference type="Pfam" id="PF12804"/>
    </source>
</evidence>
<comment type="function">
    <text evidence="8">Transfers a GMP moiety from GTP to Mo-molybdopterin (Mo-MPT) cofactor (Moco or molybdenum cofactor) to form Mo-molybdopterin guanine dinucleotide (Mo-MGD) cofactor.</text>
</comment>
<dbReference type="Pfam" id="PF12804">
    <property type="entry name" value="NTP_transf_3"/>
    <property type="match status" value="1"/>
</dbReference>
<dbReference type="SUPFAM" id="SSF53448">
    <property type="entry name" value="Nucleotide-diphospho-sugar transferases"/>
    <property type="match status" value="1"/>
</dbReference>
<dbReference type="GO" id="GO:0006777">
    <property type="term" value="P:Mo-molybdopterin cofactor biosynthetic process"/>
    <property type="evidence" value="ECO:0007669"/>
    <property type="project" value="UniProtKB-KW"/>
</dbReference>
<feature type="domain" description="MobA-like NTP transferase" evidence="9">
    <location>
        <begin position="6"/>
        <end position="164"/>
    </location>
</feature>
<feature type="binding site" evidence="8">
    <location>
        <position position="100"/>
    </location>
    <ligand>
        <name>GTP</name>
        <dbReference type="ChEBI" id="CHEBI:37565"/>
    </ligand>
</feature>
<evidence type="ECO:0000313" key="11">
    <source>
        <dbReference type="Proteomes" id="UP000245624"/>
    </source>
</evidence>
<comment type="cofactor">
    <cofactor evidence="8">
        <name>Mg(2+)</name>
        <dbReference type="ChEBI" id="CHEBI:18420"/>
    </cofactor>
</comment>
<dbReference type="HAMAP" id="MF_00316">
    <property type="entry name" value="MobA"/>
    <property type="match status" value="1"/>
</dbReference>